<dbReference type="AlphaFoldDB" id="A0A0S2UP80"/>
<evidence type="ECO:0000256" key="1">
    <source>
        <dbReference type="ARBA" id="ARBA00009333"/>
    </source>
</evidence>
<evidence type="ECO:0000256" key="3">
    <source>
        <dbReference type="ARBA" id="ARBA00022827"/>
    </source>
</evidence>
<feature type="transmembrane region" description="Helical" evidence="7">
    <location>
        <begin position="213"/>
        <end position="233"/>
    </location>
</feature>
<comment type="similarity">
    <text evidence="1">Belongs to the class-II pyridine nucleotide-disulfide oxidoreductase family.</text>
</comment>
<dbReference type="PRINTS" id="PR00469">
    <property type="entry name" value="PNDRDTASEII"/>
</dbReference>
<keyword evidence="5" id="KW-1015">Disulfide bond</keyword>
<dbReference type="Gene3D" id="3.50.50.60">
    <property type="entry name" value="FAD/NAD(P)-binding domain"/>
    <property type="match status" value="2"/>
</dbReference>
<evidence type="ECO:0000256" key="5">
    <source>
        <dbReference type="ARBA" id="ARBA00023157"/>
    </source>
</evidence>
<feature type="transmembrane region" description="Helical" evidence="7">
    <location>
        <begin position="90"/>
        <end position="108"/>
    </location>
</feature>
<organism evidence="9 10">
    <name type="scientific">Candidatus Nasuia deltocephalincola</name>
    <dbReference type="NCBI Taxonomy" id="1160784"/>
    <lineage>
        <taxon>Bacteria</taxon>
        <taxon>Pseudomonadati</taxon>
        <taxon>Pseudomonadota</taxon>
        <taxon>Betaproteobacteria</taxon>
        <taxon>Candidatus Nasuia</taxon>
    </lineage>
</organism>
<reference evidence="9 10" key="2">
    <citation type="journal article" date="2016" name="Genome Announc.">
        <title>Complete Genome Sequences of the Obligate Symbionts 'Candidatus Sulcia muelleri' and 'Ca. Nasuia deltocephalinicola' from the Pestiferous Leafhopper Macrosteles quadripunctulatus (Hemiptera: Cicadellidae).</title>
        <authorList>
            <person name="Bennett G.M."/>
            <person name="Abba S."/>
            <person name="Kube M."/>
            <person name="Marzachi C."/>
        </authorList>
    </citation>
    <scope>NUCLEOTIDE SEQUENCE [LARGE SCALE GENOMIC DNA]</scope>
    <source>
        <strain evidence="9 10">PUNC</strain>
    </source>
</reference>
<feature type="domain" description="FAD/NAD(P)-binding" evidence="8">
    <location>
        <begin position="2"/>
        <end position="287"/>
    </location>
</feature>
<dbReference type="InterPro" id="IPR008255">
    <property type="entry name" value="Pyr_nucl-diS_OxRdtase_2_AS"/>
</dbReference>
<dbReference type="PANTHER" id="PTHR48105">
    <property type="entry name" value="THIOREDOXIN REDUCTASE 1-RELATED-RELATED"/>
    <property type="match status" value="1"/>
</dbReference>
<dbReference type="EC" id="1.8.1.9" evidence="9"/>
<evidence type="ECO:0000259" key="8">
    <source>
        <dbReference type="Pfam" id="PF07992"/>
    </source>
</evidence>
<dbReference type="InterPro" id="IPR036188">
    <property type="entry name" value="FAD/NAD-bd_sf"/>
</dbReference>
<dbReference type="PRINTS" id="PR00368">
    <property type="entry name" value="FADPNR"/>
</dbReference>
<dbReference type="GO" id="GO:0004791">
    <property type="term" value="F:thioredoxin-disulfide reductase (NADPH) activity"/>
    <property type="evidence" value="ECO:0007669"/>
    <property type="project" value="UniProtKB-EC"/>
</dbReference>
<dbReference type="InterPro" id="IPR050097">
    <property type="entry name" value="Ferredoxin-NADP_redctase_2"/>
</dbReference>
<keyword evidence="7" id="KW-0472">Membrane</keyword>
<gene>
    <name evidence="9" type="ORF">ASU29_003</name>
</gene>
<dbReference type="EMBL" id="CP013211">
    <property type="protein sequence ID" value="ALP69942.1"/>
    <property type="molecule type" value="Genomic_DNA"/>
</dbReference>
<proteinExistence type="inferred from homology"/>
<evidence type="ECO:0000256" key="6">
    <source>
        <dbReference type="ARBA" id="ARBA00023284"/>
    </source>
</evidence>
<keyword evidence="3" id="KW-0274">FAD</keyword>
<evidence type="ECO:0000256" key="7">
    <source>
        <dbReference type="SAM" id="Phobius"/>
    </source>
</evidence>
<keyword evidence="6" id="KW-0676">Redox-active center</keyword>
<name>A0A0S2UP80_9PROT</name>
<keyword evidence="2" id="KW-0285">Flavoprotein</keyword>
<dbReference type="Proteomes" id="UP000055684">
    <property type="component" value="Chromosome"/>
</dbReference>
<accession>A0A0S2UP80</accession>
<keyword evidence="7" id="KW-1133">Transmembrane helix</keyword>
<keyword evidence="7" id="KW-0812">Transmembrane</keyword>
<evidence type="ECO:0000313" key="9">
    <source>
        <dbReference type="EMBL" id="ALP69942.1"/>
    </source>
</evidence>
<evidence type="ECO:0000313" key="10">
    <source>
        <dbReference type="Proteomes" id="UP000055684"/>
    </source>
</evidence>
<protein>
    <submittedName>
        <fullName evidence="9">Thioredoxin reductase</fullName>
        <ecNumber evidence="9">1.8.1.9</ecNumber>
    </submittedName>
</protein>
<sequence length="308" mass="35777">MGSGPASYTFSIYAIRSNINIIIVSGKNLGGQLTKTNIIENWPSIKKIKGSDLMLNFYNQILKFNIEIYIDEIYSMDLLVTPFILFSKKFFFICEFLIICTGSFHKILKLKNQNKYIGKNISNCAICDGNFFLKKKIIILGGGDSCFENFNYLLNISKNIILINRNKIFKCNFDLIKKIFFKLISSLKFKMNYYILEFVGDDYILKYVKIKNFYNFCIKIIYIDVLFIFIGNIPNSKLLKGQLKLGKNYILTKRDNNYNFLKASINKILCGGEVQDFLYKQAITSSSSGCVAYFNFIKLYKKFFYKNV</sequence>
<keyword evidence="4 9" id="KW-0560">Oxidoreductase</keyword>
<dbReference type="InterPro" id="IPR023753">
    <property type="entry name" value="FAD/NAD-binding_dom"/>
</dbReference>
<dbReference type="SUPFAM" id="SSF51905">
    <property type="entry name" value="FAD/NAD(P)-binding domain"/>
    <property type="match status" value="2"/>
</dbReference>
<reference evidence="10" key="1">
    <citation type="submission" date="2015-11" db="EMBL/GenBank/DDBJ databases">
        <title>Complete genome sequences of the obligate symbionts Candidatus Sulcia muelleri and Candidatus Nasuia deltocephalinicola from the pestiferous leafhopper, Macrosteles quadripunctulatus (Hemiptera: Cicadellidae).</title>
        <authorList>
            <person name="Bennett G.M."/>
            <person name="Abba S."/>
            <person name="Kube M."/>
            <person name="Marzachi C."/>
        </authorList>
    </citation>
    <scope>NUCLEOTIDE SEQUENCE [LARGE SCALE GENOMIC DNA]</scope>
    <source>
        <strain evidence="10">PUNC</strain>
    </source>
</reference>
<evidence type="ECO:0000256" key="2">
    <source>
        <dbReference type="ARBA" id="ARBA00022630"/>
    </source>
</evidence>
<dbReference type="Pfam" id="PF07992">
    <property type="entry name" value="Pyr_redox_2"/>
    <property type="match status" value="1"/>
</dbReference>
<evidence type="ECO:0000256" key="4">
    <source>
        <dbReference type="ARBA" id="ARBA00023002"/>
    </source>
</evidence>
<dbReference type="PROSITE" id="PS00573">
    <property type="entry name" value="PYRIDINE_REDOX_2"/>
    <property type="match status" value="1"/>
</dbReference>